<proteinExistence type="predicted"/>
<evidence type="ECO:0008006" key="3">
    <source>
        <dbReference type="Google" id="ProtNLM"/>
    </source>
</evidence>
<gene>
    <name evidence="1" type="ORF">LGH74_10595</name>
</gene>
<accession>A0ABS8AQD6</accession>
<organism evidence="1 2">
    <name type="scientific">Hymenobacter lucidus</name>
    <dbReference type="NCBI Taxonomy" id="2880930"/>
    <lineage>
        <taxon>Bacteria</taxon>
        <taxon>Pseudomonadati</taxon>
        <taxon>Bacteroidota</taxon>
        <taxon>Cytophagia</taxon>
        <taxon>Cytophagales</taxon>
        <taxon>Hymenobacteraceae</taxon>
        <taxon>Hymenobacter</taxon>
    </lineage>
</organism>
<evidence type="ECO:0000313" key="1">
    <source>
        <dbReference type="EMBL" id="MCB2408425.1"/>
    </source>
</evidence>
<comment type="caution">
    <text evidence="1">The sequence shown here is derived from an EMBL/GenBank/DDBJ whole genome shotgun (WGS) entry which is preliminary data.</text>
</comment>
<keyword evidence="2" id="KW-1185">Reference proteome</keyword>
<protein>
    <recommendedName>
        <fullName evidence="3">Peptidylprolyl isomerase</fullName>
    </recommendedName>
</protein>
<dbReference type="RefSeq" id="WP_226175492.1">
    <property type="nucleotide sequence ID" value="NZ_JAJADR010000002.1"/>
</dbReference>
<dbReference type="Proteomes" id="UP001165296">
    <property type="component" value="Unassembled WGS sequence"/>
</dbReference>
<name>A0ABS8AQD6_9BACT</name>
<sequence>MRNILSAGIAVLTTLLCCCESKELPAVKTVVLIDNNEFRVTTDYKVLDRNFTKWVENHPNLEDDSMLLSSIRSQNTESIIYANKLADSLRLNQRLEFRIADLLELDSCLILSKSGKEYVATAKSERVSDTGTSGRKFSVEGRTILVVIDNIY</sequence>
<evidence type="ECO:0000313" key="2">
    <source>
        <dbReference type="Proteomes" id="UP001165296"/>
    </source>
</evidence>
<reference evidence="1" key="1">
    <citation type="submission" date="2021-10" db="EMBL/GenBank/DDBJ databases">
        <authorList>
            <person name="Dean J.D."/>
            <person name="Kim M.K."/>
            <person name="Newey C.N."/>
            <person name="Stoker T.S."/>
            <person name="Thompson D.W."/>
            <person name="Grose J.H."/>
        </authorList>
    </citation>
    <scope>NUCLEOTIDE SEQUENCE</scope>
    <source>
        <strain evidence="1">BT178</strain>
    </source>
</reference>
<dbReference type="EMBL" id="JAJADR010000002">
    <property type="protein sequence ID" value="MCB2408425.1"/>
    <property type="molecule type" value="Genomic_DNA"/>
</dbReference>